<dbReference type="OrthoDB" id="533930at2759"/>
<dbReference type="Pfam" id="PF04930">
    <property type="entry name" value="FUN14"/>
    <property type="match status" value="1"/>
</dbReference>
<evidence type="ECO:0000313" key="7">
    <source>
        <dbReference type="EMBL" id="GIL76050.1"/>
    </source>
</evidence>
<comment type="similarity">
    <text evidence="2">Belongs to the FUN14 family.</text>
</comment>
<keyword evidence="3 6" id="KW-0812">Transmembrane</keyword>
<dbReference type="InterPro" id="IPR007014">
    <property type="entry name" value="FUN14"/>
</dbReference>
<evidence type="ECO:0000256" key="3">
    <source>
        <dbReference type="ARBA" id="ARBA00022692"/>
    </source>
</evidence>
<evidence type="ECO:0000313" key="8">
    <source>
        <dbReference type="EMBL" id="GIM00759.1"/>
    </source>
</evidence>
<sequence>MISITLWRHHVRAAKIVALKVCIAKLQPTQDGLHGAQRKIQRVIQVMVLGLAFVISAVQVLAYFNWVTVHWDRINSDLAKLLGEGRNVTNSDEVAGLDALLAVAFERLATVLSTGLPSLAGFATGLTLAFMPGMALA</sequence>
<name>A0A8J4LKT3_9CHLO</name>
<comment type="subcellular location">
    <subcellularLocation>
        <location evidence="1">Membrane</location>
    </subcellularLocation>
</comment>
<comment type="caution">
    <text evidence="8">The sequence shown here is derived from an EMBL/GenBank/DDBJ whole genome shotgun (WGS) entry which is preliminary data.</text>
</comment>
<dbReference type="EMBL" id="BNCP01000008">
    <property type="protein sequence ID" value="GIL76050.1"/>
    <property type="molecule type" value="Genomic_DNA"/>
</dbReference>
<feature type="transmembrane region" description="Helical" evidence="6">
    <location>
        <begin position="116"/>
        <end position="136"/>
    </location>
</feature>
<accession>A0A8J4LKT3</accession>
<evidence type="ECO:0000256" key="6">
    <source>
        <dbReference type="SAM" id="Phobius"/>
    </source>
</evidence>
<organism evidence="8 9">
    <name type="scientific">Volvox reticuliferus</name>
    <dbReference type="NCBI Taxonomy" id="1737510"/>
    <lineage>
        <taxon>Eukaryota</taxon>
        <taxon>Viridiplantae</taxon>
        <taxon>Chlorophyta</taxon>
        <taxon>core chlorophytes</taxon>
        <taxon>Chlorophyceae</taxon>
        <taxon>CS clade</taxon>
        <taxon>Chlamydomonadales</taxon>
        <taxon>Volvocaceae</taxon>
        <taxon>Volvox</taxon>
    </lineage>
</organism>
<dbReference type="GO" id="GO:0016020">
    <property type="term" value="C:membrane"/>
    <property type="evidence" value="ECO:0007669"/>
    <property type="project" value="UniProtKB-SubCell"/>
</dbReference>
<keyword evidence="4 6" id="KW-1133">Transmembrane helix</keyword>
<evidence type="ECO:0000256" key="5">
    <source>
        <dbReference type="ARBA" id="ARBA00023136"/>
    </source>
</evidence>
<evidence type="ECO:0000256" key="4">
    <source>
        <dbReference type="ARBA" id="ARBA00022989"/>
    </source>
</evidence>
<dbReference type="Proteomes" id="UP000722791">
    <property type="component" value="Unassembled WGS sequence"/>
</dbReference>
<dbReference type="EMBL" id="BNCQ01000008">
    <property type="protein sequence ID" value="GIM00759.1"/>
    <property type="molecule type" value="Genomic_DNA"/>
</dbReference>
<proteinExistence type="inferred from homology"/>
<gene>
    <name evidence="7" type="ORF">Vretifemale_5782</name>
    <name evidence="8" type="ORF">Vretimale_5687</name>
</gene>
<evidence type="ECO:0000256" key="2">
    <source>
        <dbReference type="ARBA" id="ARBA00009160"/>
    </source>
</evidence>
<evidence type="ECO:0000313" key="10">
    <source>
        <dbReference type="Proteomes" id="UP000747110"/>
    </source>
</evidence>
<keyword evidence="10" id="KW-1185">Reference proteome</keyword>
<dbReference type="Proteomes" id="UP000747110">
    <property type="component" value="Unassembled WGS sequence"/>
</dbReference>
<reference evidence="8" key="1">
    <citation type="journal article" date="2021" name="Proc. Natl. Acad. Sci. U.S.A.">
        <title>Three genomes in the algal genus Volvox reveal the fate of a haploid sex-determining region after a transition to homothallism.</title>
        <authorList>
            <person name="Yamamoto K."/>
            <person name="Hamaji T."/>
            <person name="Kawai-Toyooka H."/>
            <person name="Matsuzaki R."/>
            <person name="Takahashi F."/>
            <person name="Nishimura Y."/>
            <person name="Kawachi M."/>
            <person name="Noguchi H."/>
            <person name="Minakuchi Y."/>
            <person name="Umen J.G."/>
            <person name="Toyoda A."/>
            <person name="Nozaki H."/>
        </authorList>
    </citation>
    <scope>NUCLEOTIDE SEQUENCE</scope>
    <source>
        <strain evidence="8">NIES-3785</strain>
        <strain evidence="7">NIES-3786</strain>
    </source>
</reference>
<feature type="transmembrane region" description="Helical" evidence="6">
    <location>
        <begin position="46"/>
        <end position="66"/>
    </location>
</feature>
<keyword evidence="5 6" id="KW-0472">Membrane</keyword>
<evidence type="ECO:0000256" key="1">
    <source>
        <dbReference type="ARBA" id="ARBA00004370"/>
    </source>
</evidence>
<protein>
    <submittedName>
        <fullName evidence="8">Uncharacterized protein</fullName>
    </submittedName>
</protein>
<dbReference type="AlphaFoldDB" id="A0A8J4LKT3"/>
<evidence type="ECO:0000313" key="9">
    <source>
        <dbReference type="Proteomes" id="UP000722791"/>
    </source>
</evidence>